<gene>
    <name evidence="2" type="ordered locus">Daes_0479</name>
</gene>
<reference evidence="2 3" key="2">
    <citation type="journal article" date="2014" name="Genome Announc.">
        <title>Complete Genome Sequence of the Subsurface, Mesophilic Sulfate-Reducing Bacterium Desulfovibrio aespoeensis Aspo-2.</title>
        <authorList>
            <person name="Pedersen K."/>
            <person name="Bengtsson A."/>
            <person name="Edlund J."/>
            <person name="Rabe L."/>
            <person name="Hazen T."/>
            <person name="Chakraborty R."/>
            <person name="Goodwin L."/>
            <person name="Shapiro N."/>
        </authorList>
    </citation>
    <scope>NUCLEOTIDE SEQUENCE [LARGE SCALE GENOMIC DNA]</scope>
    <source>
        <strain evidence="3">ATCC 700646 / DSM 10631 / Aspo-2</strain>
    </source>
</reference>
<dbReference type="KEGG" id="das:Daes_0479"/>
<dbReference type="Pfam" id="PF19263">
    <property type="entry name" value="DUF5906"/>
    <property type="match status" value="1"/>
</dbReference>
<dbReference type="AlphaFoldDB" id="E6VXP2"/>
<protein>
    <recommendedName>
        <fullName evidence="1">NrS-1 polymerase-like helicase domain-containing protein</fullName>
    </recommendedName>
</protein>
<dbReference type="eggNOG" id="COG3378">
    <property type="taxonomic scope" value="Bacteria"/>
</dbReference>
<evidence type="ECO:0000313" key="2">
    <source>
        <dbReference type="EMBL" id="ADU61500.1"/>
    </source>
</evidence>
<keyword evidence="3" id="KW-1185">Reference proteome</keyword>
<reference evidence="3" key="1">
    <citation type="submission" date="2010-12" db="EMBL/GenBank/DDBJ databases">
        <title>Complete sequence of Desulfovibrio aespoeensis Aspo-2.</title>
        <authorList>
            <consortium name="US DOE Joint Genome Institute"/>
            <person name="Lucas S."/>
            <person name="Copeland A."/>
            <person name="Lapidus A."/>
            <person name="Cheng J.-F."/>
            <person name="Goodwin L."/>
            <person name="Pitluck S."/>
            <person name="Chertkov O."/>
            <person name="Misra M."/>
            <person name="Detter J.C."/>
            <person name="Han C."/>
            <person name="Tapia R."/>
            <person name="Land M."/>
            <person name="Hauser L."/>
            <person name="Kyrpides N."/>
            <person name="Ivanova N."/>
            <person name="Ovchinnikova G."/>
            <person name="Pedersen K."/>
            <person name="Jagevall S."/>
            <person name="Hazen T."/>
            <person name="Woyke T."/>
        </authorList>
    </citation>
    <scope>NUCLEOTIDE SEQUENCE [LARGE SCALE GENOMIC DNA]</scope>
    <source>
        <strain evidence="3">ATCC 700646 / DSM 10631 / Aspo-2</strain>
    </source>
</reference>
<dbReference type="InterPro" id="IPR045455">
    <property type="entry name" value="NrS-1_pol-like_helicase"/>
</dbReference>
<dbReference type="EMBL" id="CP002431">
    <property type="protein sequence ID" value="ADU61500.1"/>
    <property type="molecule type" value="Genomic_DNA"/>
</dbReference>
<organism evidence="2 3">
    <name type="scientific">Pseudodesulfovibrio aespoeensis (strain ATCC 700646 / DSM 10631 / Aspo-2)</name>
    <name type="common">Desulfovibrio aespoeensis</name>
    <dbReference type="NCBI Taxonomy" id="643562"/>
    <lineage>
        <taxon>Bacteria</taxon>
        <taxon>Pseudomonadati</taxon>
        <taxon>Thermodesulfobacteriota</taxon>
        <taxon>Desulfovibrionia</taxon>
        <taxon>Desulfovibrionales</taxon>
        <taxon>Desulfovibrionaceae</taxon>
    </lineage>
</organism>
<dbReference type="STRING" id="643562.Daes_0479"/>
<accession>E6VXP2</accession>
<sequence>MTENEMTNSEKELVKTLIEEATIHTDDIPLLMGMNRRYCVVRHEGDMCIMEKTTDHEDNIVHNPFSERAFGLRHRGEMVRVLHYTKNGPAYCPKSLASFWLGWKHRSIKDSTVFDPRGSKSKYAKRFYNLWPGYAITPEKGDCSLIIAHLRDIWCNGNEEQFTYLITWFAHMFQYPWEKPNVALVVKGGKAAGKSTVFDGILLPILGTLYSKMTHQEQLVGKFNRHTLYKLLLVAEEAFWAGDKSAEGPLKAMITDKPLQAEPKGVDAFDTYTYYRIAFVSNETRVVPATKDERRFFAIRVSSDKMRDVGYFNALWKQIENGGVAAFMDYLMTWEVDRNLVFSPPRTDVLTEDILENLSAFERWAFEFLHADEDDDLIEWDAPVTTFDIYDHYKRWLKEAKELGVYVSRAEIGTQTRMTQEFKRLFGFTLAKAGGKRCFILPSREAARKVFQDKVNAKIVWRDMVVEEEGFFDETPAKPEHRGFGDLDELLED</sequence>
<dbReference type="RefSeq" id="WP_013513437.1">
    <property type="nucleotide sequence ID" value="NC_014844.1"/>
</dbReference>
<evidence type="ECO:0000313" key="3">
    <source>
        <dbReference type="Proteomes" id="UP000002191"/>
    </source>
</evidence>
<dbReference type="OrthoDB" id="8215052at2"/>
<evidence type="ECO:0000259" key="1">
    <source>
        <dbReference type="Pfam" id="PF19263"/>
    </source>
</evidence>
<proteinExistence type="predicted"/>
<feature type="domain" description="NrS-1 polymerase-like helicase" evidence="1">
    <location>
        <begin position="187"/>
        <end position="295"/>
    </location>
</feature>
<dbReference type="Proteomes" id="UP000002191">
    <property type="component" value="Chromosome"/>
</dbReference>
<name>E6VXP2_PSEA9</name>
<dbReference type="HOGENOM" id="CLU_033797_0_0_7"/>